<organism evidence="1 2">
    <name type="scientific">Dryococelus australis</name>
    <dbReference type="NCBI Taxonomy" id="614101"/>
    <lineage>
        <taxon>Eukaryota</taxon>
        <taxon>Metazoa</taxon>
        <taxon>Ecdysozoa</taxon>
        <taxon>Arthropoda</taxon>
        <taxon>Hexapoda</taxon>
        <taxon>Insecta</taxon>
        <taxon>Pterygota</taxon>
        <taxon>Neoptera</taxon>
        <taxon>Polyneoptera</taxon>
        <taxon>Phasmatodea</taxon>
        <taxon>Verophasmatodea</taxon>
        <taxon>Anareolatae</taxon>
        <taxon>Phasmatidae</taxon>
        <taxon>Eurycanthinae</taxon>
        <taxon>Dryococelus</taxon>
    </lineage>
</organism>
<name>A0ABQ9HMH1_9NEOP</name>
<proteinExistence type="predicted"/>
<evidence type="ECO:0000313" key="1">
    <source>
        <dbReference type="EMBL" id="KAJ8885527.1"/>
    </source>
</evidence>
<evidence type="ECO:0000313" key="2">
    <source>
        <dbReference type="Proteomes" id="UP001159363"/>
    </source>
</evidence>
<keyword evidence="2" id="KW-1185">Reference proteome</keyword>
<protein>
    <submittedName>
        <fullName evidence="1">Uncharacterized protein</fullName>
    </submittedName>
</protein>
<accession>A0ABQ9HMH1</accession>
<comment type="caution">
    <text evidence="1">The sequence shown here is derived from an EMBL/GenBank/DDBJ whole genome shotgun (WGS) entry which is preliminary data.</text>
</comment>
<dbReference type="Proteomes" id="UP001159363">
    <property type="component" value="Chromosome X"/>
</dbReference>
<sequence length="135" mass="15020">MGGPSAINQQASCRQCRRCRVLCTADRTLHRRVRDDKVESRPHKQDTSWRTFLPKRAQKAILLYVHSISLAGHPWVAQTVHNMIIPFIGLGPPEMLGSLKGSALCAICTKVAEKTGQASNNHGFPGNLLRHFPRT</sequence>
<dbReference type="EMBL" id="JARBHB010000004">
    <property type="protein sequence ID" value="KAJ8885527.1"/>
    <property type="molecule type" value="Genomic_DNA"/>
</dbReference>
<gene>
    <name evidence="1" type="ORF">PR048_011725</name>
</gene>
<reference evidence="1 2" key="1">
    <citation type="submission" date="2023-02" db="EMBL/GenBank/DDBJ databases">
        <title>LHISI_Scaffold_Assembly.</title>
        <authorList>
            <person name="Stuart O.P."/>
            <person name="Cleave R."/>
            <person name="Magrath M.J.L."/>
            <person name="Mikheyev A.S."/>
        </authorList>
    </citation>
    <scope>NUCLEOTIDE SEQUENCE [LARGE SCALE GENOMIC DNA]</scope>
    <source>
        <strain evidence="1">Daus_M_001</strain>
        <tissue evidence="1">Leg muscle</tissue>
    </source>
</reference>